<keyword evidence="2" id="KW-0472">Membrane</keyword>
<keyword evidence="2" id="KW-0812">Transmembrane</keyword>
<organism evidence="3 4">
    <name type="scientific">Dorea longicatena DSM 13814</name>
    <dbReference type="NCBI Taxonomy" id="411462"/>
    <lineage>
        <taxon>Bacteria</taxon>
        <taxon>Bacillati</taxon>
        <taxon>Bacillota</taxon>
        <taxon>Clostridia</taxon>
        <taxon>Lachnospirales</taxon>
        <taxon>Lachnospiraceae</taxon>
        <taxon>Dorea</taxon>
    </lineage>
</organism>
<dbReference type="Proteomes" id="UP000004016">
    <property type="component" value="Unassembled WGS sequence"/>
</dbReference>
<proteinExistence type="predicted"/>
<dbReference type="RefSeq" id="WP_006427017.1">
    <property type="nucleotide sequence ID" value="NZ_DS264392.1"/>
</dbReference>
<feature type="compositionally biased region" description="Basic and acidic residues" evidence="1">
    <location>
        <begin position="1"/>
        <end position="22"/>
    </location>
</feature>
<evidence type="ECO:0000313" key="4">
    <source>
        <dbReference type="Proteomes" id="UP000004016"/>
    </source>
</evidence>
<reference evidence="3 4" key="1">
    <citation type="submission" date="2007-03" db="EMBL/GenBank/DDBJ databases">
        <authorList>
            <person name="Fulton L."/>
            <person name="Clifton S."/>
            <person name="Fulton B."/>
            <person name="Xu J."/>
            <person name="Minx P."/>
            <person name="Pepin K.H."/>
            <person name="Johnson M."/>
            <person name="Thiruvilangam P."/>
            <person name="Bhonagiri V."/>
            <person name="Nash W.E."/>
            <person name="Mardis E.R."/>
            <person name="Wilson R.K."/>
        </authorList>
    </citation>
    <scope>NUCLEOTIDE SEQUENCE [LARGE SCALE GENOMIC DNA]</scope>
    <source>
        <strain evidence="3 4">DSM 13814</strain>
    </source>
</reference>
<dbReference type="AlphaFoldDB" id="A6BGF6"/>
<sequence>MDEQKPLENKQGEPGKKTEKSEYSFMQETIKDENSRGKKCRKDLLRMAGLGVVFGVCACISFSALKPWLDKKFPGDSQEVVIPKEKEEDNTEEKKRIPVTIRSRRWILTITENFRKQ</sequence>
<comment type="caution">
    <text evidence="3">The sequence shown here is derived from an EMBL/GenBank/DDBJ whole genome shotgun (WGS) entry which is preliminary data.</text>
</comment>
<name>A6BGF6_9FIRM</name>
<evidence type="ECO:0000256" key="2">
    <source>
        <dbReference type="SAM" id="Phobius"/>
    </source>
</evidence>
<evidence type="ECO:0000256" key="1">
    <source>
        <dbReference type="SAM" id="MobiDB-lite"/>
    </source>
</evidence>
<reference evidence="3 4" key="2">
    <citation type="submission" date="2007-04" db="EMBL/GenBank/DDBJ databases">
        <title>Draft genome sequence of Dorea longicatena (DSM 13814).</title>
        <authorList>
            <person name="Sudarsanam P."/>
            <person name="Ley R."/>
            <person name="Guruge J."/>
            <person name="Turnbaugh P.J."/>
            <person name="Mahowald M."/>
            <person name="Liep D."/>
            <person name="Gordon J."/>
        </authorList>
    </citation>
    <scope>NUCLEOTIDE SEQUENCE [LARGE SCALE GENOMIC DNA]</scope>
    <source>
        <strain evidence="3 4">DSM 13814</strain>
    </source>
</reference>
<feature type="region of interest" description="Disordered" evidence="1">
    <location>
        <begin position="1"/>
        <end position="23"/>
    </location>
</feature>
<evidence type="ECO:0000313" key="3">
    <source>
        <dbReference type="EMBL" id="EDM63367.1"/>
    </source>
</evidence>
<gene>
    <name evidence="3" type="ORF">DORLON_01378</name>
</gene>
<dbReference type="HOGENOM" id="CLU_2081059_0_0_9"/>
<feature type="transmembrane region" description="Helical" evidence="2">
    <location>
        <begin position="44"/>
        <end position="65"/>
    </location>
</feature>
<keyword evidence="2" id="KW-1133">Transmembrane helix</keyword>
<protein>
    <submittedName>
        <fullName evidence="3">Uncharacterized protein</fullName>
    </submittedName>
</protein>
<accession>A6BGF6</accession>
<dbReference type="EMBL" id="AAXB02000005">
    <property type="protein sequence ID" value="EDM63367.1"/>
    <property type="molecule type" value="Genomic_DNA"/>
</dbReference>